<sequence>MVKDKEAALAGARIEDAIRTVVAAKKDGTTDIEKKFFMLIQHLQNRIVRLN</sequence>
<proteinExistence type="predicted"/>
<dbReference type="AlphaFoldDB" id="A0A433MZ08"/>
<accession>A0A433MZ08</accession>
<evidence type="ECO:0000313" key="2">
    <source>
        <dbReference type="Proteomes" id="UP000268857"/>
    </source>
</evidence>
<evidence type="ECO:0000313" key="1">
    <source>
        <dbReference type="EMBL" id="RUR73573.1"/>
    </source>
</evidence>
<dbReference type="Proteomes" id="UP000268857">
    <property type="component" value="Unassembled WGS sequence"/>
</dbReference>
<keyword evidence="2" id="KW-1185">Reference proteome</keyword>
<comment type="caution">
    <text evidence="1">The sequence shown here is derived from an EMBL/GenBank/DDBJ whole genome shotgun (WGS) entry which is preliminary data.</text>
</comment>
<gene>
    <name evidence="1" type="ORF">PCC6912_55710</name>
</gene>
<organism evidence="1 2">
    <name type="scientific">Chlorogloeopsis fritschii PCC 6912</name>
    <dbReference type="NCBI Taxonomy" id="211165"/>
    <lineage>
        <taxon>Bacteria</taxon>
        <taxon>Bacillati</taxon>
        <taxon>Cyanobacteriota</taxon>
        <taxon>Cyanophyceae</taxon>
        <taxon>Nostocales</taxon>
        <taxon>Chlorogloeopsidaceae</taxon>
        <taxon>Chlorogloeopsis</taxon>
    </lineage>
</organism>
<protein>
    <submittedName>
        <fullName evidence="1">Uncharacterized protein</fullName>
    </submittedName>
</protein>
<reference evidence="1 2" key="1">
    <citation type="journal article" date="2019" name="Genome Biol. Evol.">
        <title>Day and night: Metabolic profiles and evolutionary relationships of six axenic non-marine cyanobacteria.</title>
        <authorList>
            <person name="Will S.E."/>
            <person name="Henke P."/>
            <person name="Boedeker C."/>
            <person name="Huang S."/>
            <person name="Brinkmann H."/>
            <person name="Rohde M."/>
            <person name="Jarek M."/>
            <person name="Friedl T."/>
            <person name="Seufert S."/>
            <person name="Schumacher M."/>
            <person name="Overmann J."/>
            <person name="Neumann-Schaal M."/>
            <person name="Petersen J."/>
        </authorList>
    </citation>
    <scope>NUCLEOTIDE SEQUENCE [LARGE SCALE GENOMIC DNA]</scope>
    <source>
        <strain evidence="1 2">PCC 6912</strain>
    </source>
</reference>
<name>A0A433MZ08_CHLFR</name>
<dbReference type="EMBL" id="RSCJ01000034">
    <property type="protein sequence ID" value="RUR73573.1"/>
    <property type="molecule type" value="Genomic_DNA"/>
</dbReference>